<evidence type="ECO:0000256" key="3">
    <source>
        <dbReference type="ARBA" id="ARBA00022692"/>
    </source>
</evidence>
<dbReference type="InterPro" id="IPR003838">
    <property type="entry name" value="ABC3_permease_C"/>
</dbReference>
<name>A0A2S7IRZ3_9BACT</name>
<evidence type="ECO:0000256" key="7">
    <source>
        <dbReference type="SAM" id="Phobius"/>
    </source>
</evidence>
<dbReference type="GO" id="GO:0022857">
    <property type="term" value="F:transmembrane transporter activity"/>
    <property type="evidence" value="ECO:0007669"/>
    <property type="project" value="TreeGrafter"/>
</dbReference>
<dbReference type="Pfam" id="PF02687">
    <property type="entry name" value="FtsX"/>
    <property type="match status" value="2"/>
</dbReference>
<gene>
    <name evidence="10" type="ORF">C5O19_12555</name>
</gene>
<feature type="transmembrane region" description="Helical" evidence="7">
    <location>
        <begin position="763"/>
        <end position="786"/>
    </location>
</feature>
<feature type="transmembrane region" description="Helical" evidence="7">
    <location>
        <begin position="344"/>
        <end position="368"/>
    </location>
</feature>
<dbReference type="EMBL" id="PTRA01000001">
    <property type="protein sequence ID" value="PQA60408.1"/>
    <property type="molecule type" value="Genomic_DNA"/>
</dbReference>
<dbReference type="RefSeq" id="WP_104712672.1">
    <property type="nucleotide sequence ID" value="NZ_PTRA01000001.1"/>
</dbReference>
<dbReference type="PANTHER" id="PTHR30572:SF18">
    <property type="entry name" value="ABC-TYPE MACROLIDE FAMILY EXPORT SYSTEM PERMEASE COMPONENT 2"/>
    <property type="match status" value="1"/>
</dbReference>
<accession>A0A2S7IRZ3</accession>
<dbReference type="InterPro" id="IPR050250">
    <property type="entry name" value="Macrolide_Exporter_MacB"/>
</dbReference>
<dbReference type="AlphaFoldDB" id="A0A2S7IRZ3"/>
<dbReference type="InterPro" id="IPR025857">
    <property type="entry name" value="MacB_PCD"/>
</dbReference>
<feature type="transmembrane region" description="Helical" evidence="7">
    <location>
        <begin position="434"/>
        <end position="456"/>
    </location>
</feature>
<keyword evidence="4 7" id="KW-1133">Transmembrane helix</keyword>
<feature type="domain" description="ABC3 transporter permease C-terminal" evidence="8">
    <location>
        <begin position="293"/>
        <end position="409"/>
    </location>
</feature>
<keyword evidence="3 7" id="KW-0812">Transmembrane</keyword>
<evidence type="ECO:0000259" key="9">
    <source>
        <dbReference type="Pfam" id="PF12704"/>
    </source>
</evidence>
<dbReference type="GO" id="GO:0005886">
    <property type="term" value="C:plasma membrane"/>
    <property type="evidence" value="ECO:0007669"/>
    <property type="project" value="UniProtKB-SubCell"/>
</dbReference>
<feature type="transmembrane region" description="Helical" evidence="7">
    <location>
        <begin position="732"/>
        <end position="751"/>
    </location>
</feature>
<feature type="transmembrane region" description="Helical" evidence="7">
    <location>
        <begin position="388"/>
        <end position="414"/>
    </location>
</feature>
<feature type="domain" description="ABC3 transporter permease C-terminal" evidence="8">
    <location>
        <begin position="683"/>
        <end position="796"/>
    </location>
</feature>
<evidence type="ECO:0000256" key="4">
    <source>
        <dbReference type="ARBA" id="ARBA00022989"/>
    </source>
</evidence>
<comment type="caution">
    <text evidence="10">The sequence shown here is derived from an EMBL/GenBank/DDBJ whole genome shotgun (WGS) entry which is preliminary data.</text>
</comment>
<evidence type="ECO:0000256" key="6">
    <source>
        <dbReference type="SAM" id="MobiDB-lite"/>
    </source>
</evidence>
<evidence type="ECO:0008006" key="12">
    <source>
        <dbReference type="Google" id="ProtNLM"/>
    </source>
</evidence>
<comment type="subcellular location">
    <subcellularLocation>
        <location evidence="1">Cell membrane</location>
        <topology evidence="1">Multi-pass membrane protein</topology>
    </subcellularLocation>
</comment>
<dbReference type="Pfam" id="PF12704">
    <property type="entry name" value="MacB_PCD"/>
    <property type="match status" value="1"/>
</dbReference>
<evidence type="ECO:0000256" key="2">
    <source>
        <dbReference type="ARBA" id="ARBA00022475"/>
    </source>
</evidence>
<feature type="transmembrane region" description="Helical" evidence="7">
    <location>
        <begin position="683"/>
        <end position="705"/>
    </location>
</feature>
<feature type="domain" description="MacB-like periplasmic core" evidence="9">
    <location>
        <begin position="20"/>
        <end position="249"/>
    </location>
</feature>
<feature type="transmembrane region" description="Helical" evidence="7">
    <location>
        <begin position="288"/>
        <end position="310"/>
    </location>
</feature>
<dbReference type="PANTHER" id="PTHR30572">
    <property type="entry name" value="MEMBRANE COMPONENT OF TRANSPORTER-RELATED"/>
    <property type="match status" value="1"/>
</dbReference>
<organism evidence="10 11">
    <name type="scientific">Siphonobacter curvatus</name>
    <dbReference type="NCBI Taxonomy" id="2094562"/>
    <lineage>
        <taxon>Bacteria</taxon>
        <taxon>Pseudomonadati</taxon>
        <taxon>Bacteroidota</taxon>
        <taxon>Cytophagia</taxon>
        <taxon>Cytophagales</taxon>
        <taxon>Cytophagaceae</taxon>
        <taxon>Siphonobacter</taxon>
    </lineage>
</organism>
<evidence type="ECO:0000259" key="8">
    <source>
        <dbReference type="Pfam" id="PF02687"/>
    </source>
</evidence>
<dbReference type="OrthoDB" id="5933722at2"/>
<feature type="compositionally biased region" description="Basic and acidic residues" evidence="6">
    <location>
        <begin position="520"/>
        <end position="530"/>
    </location>
</feature>
<reference evidence="11" key="1">
    <citation type="submission" date="2018-02" db="EMBL/GenBank/DDBJ databases">
        <title>Genome sequencing of Solimonas sp. HR-BB.</title>
        <authorList>
            <person name="Lee Y."/>
            <person name="Jeon C.O."/>
        </authorList>
    </citation>
    <scope>NUCLEOTIDE SEQUENCE [LARGE SCALE GENOMIC DNA]</scope>
    <source>
        <strain evidence="11">HR-U</strain>
    </source>
</reference>
<keyword evidence="11" id="KW-1185">Reference proteome</keyword>
<keyword evidence="5 7" id="KW-0472">Membrane</keyword>
<keyword evidence="2" id="KW-1003">Cell membrane</keyword>
<evidence type="ECO:0000256" key="5">
    <source>
        <dbReference type="ARBA" id="ARBA00023136"/>
    </source>
</evidence>
<feature type="region of interest" description="Disordered" evidence="6">
    <location>
        <begin position="506"/>
        <end position="530"/>
    </location>
</feature>
<protein>
    <recommendedName>
        <fullName evidence="12">ABC transporter permease</fullName>
    </recommendedName>
</protein>
<feature type="compositionally biased region" description="Polar residues" evidence="6">
    <location>
        <begin position="506"/>
        <end position="519"/>
    </location>
</feature>
<evidence type="ECO:0000313" key="11">
    <source>
        <dbReference type="Proteomes" id="UP000239590"/>
    </source>
</evidence>
<proteinExistence type="predicted"/>
<evidence type="ECO:0000313" key="10">
    <source>
        <dbReference type="EMBL" id="PQA60408.1"/>
    </source>
</evidence>
<dbReference type="Proteomes" id="UP000239590">
    <property type="component" value="Unassembled WGS sequence"/>
</dbReference>
<evidence type="ECO:0000256" key="1">
    <source>
        <dbReference type="ARBA" id="ARBA00004651"/>
    </source>
</evidence>
<feature type="transmembrane region" description="Helical" evidence="7">
    <location>
        <begin position="21"/>
        <end position="41"/>
    </location>
</feature>
<sequence>MLRNYFLVAYRTLLRYKGYTLLNVIGLTLGLTCGILIFQVLKFQTSFDAYHAQKDRIYRVMTEWHSDGVGRSSGVPAPMAKALRNDLSFFEHTAMIFDQHDILVSVPDAKGRPLKKFKEDHSIAYVEPEFFSIMDYQWLNGNPRLSLTQPNSVVLTKKLATKFFGTEDPIGKRLKVGNELDLKVSGLLADIPENTDVRQEMFISWETLKNYKKAGGAGLDNWGGVNSSTHCFVLMRPGVDPKTLEKPMRKFINKYHPEEGNEWFHPFISVQDAHFAFDFDAQISKSQLYALTIIGLFLVLTACINFVNLATAQALKRSKEVGVRKVIGGTKGQLFAQFLSETGLITLCSVILAVLLTELVLPSVNHWVYETAGLNLFGNLQLFSDLPMLLFLLVLIVVVTFFSGSYPGLVLAGFQPVAALKGKISTQQVGGLSVRRGLVMVQFVLTQLLIIGTIVITQQMDFFRGKDIGYDPTAIVMVNLPTPDKVTESLRHRFMQIPGVEKVSFSSYAPTSSSNNNTNHRFDTRQEDEKWSVNTKPIDSHYLQTFGLKLVAGKNIPESDTTRAFMVNETYVKRLGGNLKPADVVGRNMTVWDRTAPIAGVIKDWNNLSFHNQIQPVVLFSDHNLYYTGALKVSTAHLPQTLAGIEQLWNEVYPDHLYDQTFLDQRIAQSYQTENLILNLIRVFSFIAIIIGCLGLYGLVSFMAAQKTKEIGVRKVLGASVAQILALFGKEFAKLVVLAFVVAAPLGWWVMSGWLEDYTYRISIGWTTFLVAIFTTAFIATLTVGWQSFRAATANPAKSLKSE</sequence>